<reference evidence="1" key="1">
    <citation type="journal article" date="2023" name="Mol. Phylogenet. Evol.">
        <title>Genome-scale phylogeny and comparative genomics of the fungal order Sordariales.</title>
        <authorList>
            <person name="Hensen N."/>
            <person name="Bonometti L."/>
            <person name="Westerberg I."/>
            <person name="Brannstrom I.O."/>
            <person name="Guillou S."/>
            <person name="Cros-Aarteil S."/>
            <person name="Calhoun S."/>
            <person name="Haridas S."/>
            <person name="Kuo A."/>
            <person name="Mondo S."/>
            <person name="Pangilinan J."/>
            <person name="Riley R."/>
            <person name="LaButti K."/>
            <person name="Andreopoulos B."/>
            <person name="Lipzen A."/>
            <person name="Chen C."/>
            <person name="Yan M."/>
            <person name="Daum C."/>
            <person name="Ng V."/>
            <person name="Clum A."/>
            <person name="Steindorff A."/>
            <person name="Ohm R.A."/>
            <person name="Martin F."/>
            <person name="Silar P."/>
            <person name="Natvig D.O."/>
            <person name="Lalanne C."/>
            <person name="Gautier V."/>
            <person name="Ament-Velasquez S.L."/>
            <person name="Kruys A."/>
            <person name="Hutchinson M.I."/>
            <person name="Powell A.J."/>
            <person name="Barry K."/>
            <person name="Miller A.N."/>
            <person name="Grigoriev I.V."/>
            <person name="Debuchy R."/>
            <person name="Gladieux P."/>
            <person name="Hiltunen Thoren M."/>
            <person name="Johannesson H."/>
        </authorList>
    </citation>
    <scope>NUCLEOTIDE SEQUENCE</scope>
    <source>
        <strain evidence="1">CBS 990.96</strain>
    </source>
</reference>
<comment type="caution">
    <text evidence="1">The sequence shown here is derived from an EMBL/GenBank/DDBJ whole genome shotgun (WGS) entry which is preliminary data.</text>
</comment>
<sequence length="91" mass="10656">MSGEPSKRYIDLGDNLPDYSAWSNKPEDIQLDLYFEPGPDAASLSNRYEIDFVPIMIFVNHSCAGSNFLLADRVEEYFYIWVEKDDLMYRF</sequence>
<evidence type="ECO:0000313" key="1">
    <source>
        <dbReference type="EMBL" id="KAK4232011.1"/>
    </source>
</evidence>
<protein>
    <submittedName>
        <fullName evidence="1">Uncharacterized protein</fullName>
    </submittedName>
</protein>
<proteinExistence type="predicted"/>
<organism evidence="1 2">
    <name type="scientific">Podospora fimiseda</name>
    <dbReference type="NCBI Taxonomy" id="252190"/>
    <lineage>
        <taxon>Eukaryota</taxon>
        <taxon>Fungi</taxon>
        <taxon>Dikarya</taxon>
        <taxon>Ascomycota</taxon>
        <taxon>Pezizomycotina</taxon>
        <taxon>Sordariomycetes</taxon>
        <taxon>Sordariomycetidae</taxon>
        <taxon>Sordariales</taxon>
        <taxon>Podosporaceae</taxon>
        <taxon>Podospora</taxon>
    </lineage>
</organism>
<dbReference type="Proteomes" id="UP001301958">
    <property type="component" value="Unassembled WGS sequence"/>
</dbReference>
<name>A0AAN7BYI8_9PEZI</name>
<evidence type="ECO:0000313" key="2">
    <source>
        <dbReference type="Proteomes" id="UP001301958"/>
    </source>
</evidence>
<gene>
    <name evidence="1" type="ORF">QBC38DRAFT_465155</name>
</gene>
<keyword evidence="2" id="KW-1185">Reference proteome</keyword>
<dbReference type="AlphaFoldDB" id="A0AAN7BYI8"/>
<accession>A0AAN7BYI8</accession>
<reference evidence="1" key="2">
    <citation type="submission" date="2023-05" db="EMBL/GenBank/DDBJ databases">
        <authorList>
            <consortium name="Lawrence Berkeley National Laboratory"/>
            <person name="Steindorff A."/>
            <person name="Hensen N."/>
            <person name="Bonometti L."/>
            <person name="Westerberg I."/>
            <person name="Brannstrom I.O."/>
            <person name="Guillou S."/>
            <person name="Cros-Aarteil S."/>
            <person name="Calhoun S."/>
            <person name="Haridas S."/>
            <person name="Kuo A."/>
            <person name="Mondo S."/>
            <person name="Pangilinan J."/>
            <person name="Riley R."/>
            <person name="Labutti K."/>
            <person name="Andreopoulos B."/>
            <person name="Lipzen A."/>
            <person name="Chen C."/>
            <person name="Yanf M."/>
            <person name="Daum C."/>
            <person name="Ng V."/>
            <person name="Clum A."/>
            <person name="Ohm R."/>
            <person name="Martin F."/>
            <person name="Silar P."/>
            <person name="Natvig D."/>
            <person name="Lalanne C."/>
            <person name="Gautier V."/>
            <person name="Ament-Velasquez S.L."/>
            <person name="Kruys A."/>
            <person name="Hutchinson M.I."/>
            <person name="Powell A.J."/>
            <person name="Barry K."/>
            <person name="Miller A.N."/>
            <person name="Grigoriev I.V."/>
            <person name="Debuchy R."/>
            <person name="Gladieux P."/>
            <person name="Thoren M.H."/>
            <person name="Johannesson H."/>
        </authorList>
    </citation>
    <scope>NUCLEOTIDE SEQUENCE</scope>
    <source>
        <strain evidence="1">CBS 990.96</strain>
    </source>
</reference>
<dbReference type="EMBL" id="MU865290">
    <property type="protein sequence ID" value="KAK4232011.1"/>
    <property type="molecule type" value="Genomic_DNA"/>
</dbReference>